<organism evidence="1 2">
    <name type="scientific">Ziziphus jujuba</name>
    <name type="common">Chinese jujube</name>
    <name type="synonym">Ziziphus sativa</name>
    <dbReference type="NCBI Taxonomy" id="326968"/>
    <lineage>
        <taxon>Eukaryota</taxon>
        <taxon>Viridiplantae</taxon>
        <taxon>Streptophyta</taxon>
        <taxon>Embryophyta</taxon>
        <taxon>Tracheophyta</taxon>
        <taxon>Spermatophyta</taxon>
        <taxon>Magnoliopsida</taxon>
        <taxon>eudicotyledons</taxon>
        <taxon>Gunneridae</taxon>
        <taxon>Pentapetalae</taxon>
        <taxon>rosids</taxon>
        <taxon>fabids</taxon>
        <taxon>Rosales</taxon>
        <taxon>Rhamnaceae</taxon>
        <taxon>Paliureae</taxon>
        <taxon>Ziziphus</taxon>
    </lineage>
</organism>
<proteinExistence type="predicted"/>
<sequence>MVDTFLLNRGALAACDVAVFVYDSSDVLSRNGATNLLKKVAQHCKDTKSEVPMRYIAADNCSLSFAIQQGGQDTLLPITTEVGDSNDIFYEIVKAGGCPARKSELASHAVMKLVSALKLVSSSLELNRLSGRRWVCKKRS</sequence>
<gene>
    <name evidence="2" type="primary">LOC132803657</name>
</gene>
<evidence type="ECO:0000313" key="1">
    <source>
        <dbReference type="Proteomes" id="UP001652623"/>
    </source>
</evidence>
<accession>A0ABM4A8B6</accession>
<protein>
    <submittedName>
        <fullName evidence="2">Mitochondrial Rho GTPase 3-like</fullName>
    </submittedName>
</protein>
<dbReference type="RefSeq" id="XP_060672971.1">
    <property type="nucleotide sequence ID" value="XM_060816988.1"/>
</dbReference>
<dbReference type="Proteomes" id="UP001652623">
    <property type="component" value="Chromosome 5"/>
</dbReference>
<evidence type="ECO:0000313" key="2">
    <source>
        <dbReference type="RefSeq" id="XP_060672971.1"/>
    </source>
</evidence>
<reference evidence="2" key="1">
    <citation type="submission" date="2025-08" db="UniProtKB">
        <authorList>
            <consortium name="RefSeq"/>
        </authorList>
    </citation>
    <scope>IDENTIFICATION</scope>
    <source>
        <tissue evidence="2">Seedling</tissue>
    </source>
</reference>
<name>A0ABM4A8B6_ZIZJJ</name>
<dbReference type="GeneID" id="132803657"/>
<keyword evidence="1" id="KW-1185">Reference proteome</keyword>